<dbReference type="STRING" id="1508404.JMA_29800"/>
<dbReference type="EMBL" id="CP009416">
    <property type="protein sequence ID" value="AJD92297.1"/>
    <property type="molecule type" value="Genomic_DNA"/>
</dbReference>
<evidence type="ECO:0000256" key="1">
    <source>
        <dbReference type="SAM" id="MobiDB-lite"/>
    </source>
</evidence>
<protein>
    <submittedName>
        <fullName evidence="2">Uncharacterized protein</fullName>
    </submittedName>
</protein>
<sequence length="46" mass="5200">MAMEQLSSNHLSSILKEAHKKGEKEELTAEQMVQWLASKISTVNDK</sequence>
<evidence type="ECO:0000313" key="3">
    <source>
        <dbReference type="Proteomes" id="UP000031449"/>
    </source>
</evidence>
<dbReference type="AlphaFoldDB" id="A0A0B5AUA2"/>
<dbReference type="BioCyc" id="JESP1508404:G14D9-12261-MONOMER"/>
<evidence type="ECO:0000313" key="2">
    <source>
        <dbReference type="EMBL" id="AJD92297.1"/>
    </source>
</evidence>
<feature type="compositionally biased region" description="Polar residues" evidence="1">
    <location>
        <begin position="1"/>
        <end position="12"/>
    </location>
</feature>
<dbReference type="KEGG" id="jeo:JMA_29800"/>
<name>A0A0B5AUA2_9BACL</name>
<feature type="region of interest" description="Disordered" evidence="1">
    <location>
        <begin position="1"/>
        <end position="26"/>
    </location>
</feature>
<organism evidence="2 3">
    <name type="scientific">Jeotgalibacillus malaysiensis</name>
    <dbReference type="NCBI Taxonomy" id="1508404"/>
    <lineage>
        <taxon>Bacteria</taxon>
        <taxon>Bacillati</taxon>
        <taxon>Bacillota</taxon>
        <taxon>Bacilli</taxon>
        <taxon>Bacillales</taxon>
        <taxon>Caryophanaceae</taxon>
        <taxon>Jeotgalibacillus</taxon>
    </lineage>
</organism>
<proteinExistence type="predicted"/>
<dbReference type="Pfam" id="PF26162">
    <property type="entry name" value="YwzD"/>
    <property type="match status" value="1"/>
</dbReference>
<dbReference type="HOGENOM" id="CLU_3184686_0_0_9"/>
<dbReference type="InterPro" id="IPR058930">
    <property type="entry name" value="YwzD"/>
</dbReference>
<dbReference type="Proteomes" id="UP000031449">
    <property type="component" value="Chromosome"/>
</dbReference>
<feature type="compositionally biased region" description="Basic and acidic residues" evidence="1">
    <location>
        <begin position="16"/>
        <end position="26"/>
    </location>
</feature>
<keyword evidence="3" id="KW-1185">Reference proteome</keyword>
<gene>
    <name evidence="2" type="ORF">JMA_29800</name>
</gene>
<accession>A0A0B5AUA2</accession>
<dbReference type="OrthoDB" id="9943631at2"/>
<reference evidence="2 3" key="1">
    <citation type="submission" date="2014-08" db="EMBL/GenBank/DDBJ databases">
        <title>Complete genome of a marine bacteria Jeotgalibacillus malaysiensis.</title>
        <authorList>
            <person name="Yaakop A.S."/>
            <person name="Chan K.-G."/>
            <person name="Goh K.M."/>
        </authorList>
    </citation>
    <scope>NUCLEOTIDE SEQUENCE [LARGE SCALE GENOMIC DNA]</scope>
    <source>
        <strain evidence="2 3">D5</strain>
    </source>
</reference>